<feature type="domain" description="Htaa" evidence="1">
    <location>
        <begin position="10"/>
        <end position="159"/>
    </location>
</feature>
<dbReference type="Proteomes" id="UP000285768">
    <property type="component" value="Chromosome"/>
</dbReference>
<reference evidence="2 3" key="1">
    <citation type="submission" date="2019-01" db="EMBL/GenBank/DDBJ databases">
        <title>Leucobacter muris sp. nov. isolated from the nose of a laboratory mouse.</title>
        <authorList>
            <person name="Benga L."/>
            <person name="Sproeer C."/>
            <person name="Schumann P."/>
            <person name="Verbarg S."/>
            <person name="Bunk B."/>
            <person name="Engelhardt E."/>
            <person name="Benten P.M."/>
            <person name="Sager M."/>
        </authorList>
    </citation>
    <scope>NUCLEOTIDE SEQUENCE [LARGE SCALE GENOMIC DNA]</scope>
    <source>
        <strain evidence="2 3">DSM 101948</strain>
    </source>
</reference>
<dbReference type="EMBL" id="CP035037">
    <property type="protein sequence ID" value="QAB18867.1"/>
    <property type="molecule type" value="Genomic_DNA"/>
</dbReference>
<evidence type="ECO:0000313" key="2">
    <source>
        <dbReference type="EMBL" id="QAB18867.1"/>
    </source>
</evidence>
<sequence length="166" mass="17278">MIRTSSEGPALEWGIKRSLVQYVIGMPDGSASVLPPARVAREGFRFPAADPARTTDPDAAGVSDRTLRFTGTVTLSGHSGMLRLVFEDPWLVPGARPGQAWELTIADPYEPGSRLAFAAIERLELDAAGGGAANGTRLTAAGADLFASGPYAAGTELDDPVVVARG</sequence>
<organism evidence="2 3">
    <name type="scientific">Leucobacter muris</name>
    <dbReference type="NCBI Taxonomy" id="1935379"/>
    <lineage>
        <taxon>Bacteria</taxon>
        <taxon>Bacillati</taxon>
        <taxon>Actinomycetota</taxon>
        <taxon>Actinomycetes</taxon>
        <taxon>Micrococcales</taxon>
        <taxon>Microbacteriaceae</taxon>
        <taxon>Leucobacter</taxon>
    </lineage>
</organism>
<dbReference type="Pfam" id="PF04213">
    <property type="entry name" value="HtaA"/>
    <property type="match status" value="1"/>
</dbReference>
<keyword evidence="3" id="KW-1185">Reference proteome</keyword>
<gene>
    <name evidence="2" type="ORF">Leucomu_13940</name>
</gene>
<accession>A0ABX5QIE5</accession>
<evidence type="ECO:0000313" key="3">
    <source>
        <dbReference type="Proteomes" id="UP000285768"/>
    </source>
</evidence>
<evidence type="ECO:0000259" key="1">
    <source>
        <dbReference type="Pfam" id="PF04213"/>
    </source>
</evidence>
<dbReference type="RefSeq" id="WP_128387581.1">
    <property type="nucleotide sequence ID" value="NZ_CP035037.1"/>
</dbReference>
<dbReference type="InterPro" id="IPR007331">
    <property type="entry name" value="Htaa"/>
</dbReference>
<name>A0ABX5QIE5_9MICO</name>
<protein>
    <recommendedName>
        <fullName evidence="1">Htaa domain-containing protein</fullName>
    </recommendedName>
</protein>
<proteinExistence type="predicted"/>